<evidence type="ECO:0000313" key="8">
    <source>
        <dbReference type="EMBL" id="RKS51030.1"/>
    </source>
</evidence>
<keyword evidence="3 8" id="KW-0238">DNA-binding</keyword>
<dbReference type="Gene3D" id="1.10.10.10">
    <property type="entry name" value="Winged helix-like DNA-binding domain superfamily/Winged helix DNA-binding domain"/>
    <property type="match status" value="1"/>
</dbReference>
<gene>
    <name evidence="8" type="ORF">BDE18_0255</name>
    <name evidence="6" type="ORF">ESD82_20740</name>
    <name evidence="7" type="ORF">HYQ43_17910</name>
</gene>
<name>A0A1I5GVX7_PARPN</name>
<evidence type="ECO:0000256" key="1">
    <source>
        <dbReference type="ARBA" id="ARBA00009437"/>
    </source>
</evidence>
<evidence type="ECO:0000256" key="2">
    <source>
        <dbReference type="ARBA" id="ARBA00023015"/>
    </source>
</evidence>
<dbReference type="OrthoDB" id="5297263at2"/>
<evidence type="ECO:0000256" key="3">
    <source>
        <dbReference type="ARBA" id="ARBA00023125"/>
    </source>
</evidence>
<dbReference type="PANTHER" id="PTHR30419:SF8">
    <property type="entry name" value="NITROGEN ASSIMILATION TRANSCRIPTIONAL ACTIVATOR-RELATED"/>
    <property type="match status" value="1"/>
</dbReference>
<evidence type="ECO:0000313" key="6">
    <source>
        <dbReference type="EMBL" id="QFG38446.1"/>
    </source>
</evidence>
<comment type="similarity">
    <text evidence="1">Belongs to the LysR transcriptional regulatory family.</text>
</comment>
<dbReference type="Proteomes" id="UP000273626">
    <property type="component" value="Unassembled WGS sequence"/>
</dbReference>
<evidence type="ECO:0000313" key="11">
    <source>
        <dbReference type="Proteomes" id="UP000509322"/>
    </source>
</evidence>
<dbReference type="EMBL" id="CP058690">
    <property type="protein sequence ID" value="QLH15999.1"/>
    <property type="molecule type" value="Genomic_DNA"/>
</dbReference>
<accession>A0A1I5GVX7</accession>
<dbReference type="PANTHER" id="PTHR30419">
    <property type="entry name" value="HTH-TYPE TRANSCRIPTIONAL REGULATOR YBHD"/>
    <property type="match status" value="1"/>
</dbReference>
<dbReference type="InterPro" id="IPR005119">
    <property type="entry name" value="LysR_subst-bd"/>
</dbReference>
<dbReference type="SUPFAM" id="SSF53850">
    <property type="entry name" value="Periplasmic binding protein-like II"/>
    <property type="match status" value="1"/>
</dbReference>
<organism evidence="7 11">
    <name type="scientific">Paracoccus pantotrophus</name>
    <name type="common">Thiosphaera pantotropha</name>
    <dbReference type="NCBI Taxonomy" id="82367"/>
    <lineage>
        <taxon>Bacteria</taxon>
        <taxon>Pseudomonadati</taxon>
        <taxon>Pseudomonadota</taxon>
        <taxon>Alphaproteobacteria</taxon>
        <taxon>Rhodobacterales</taxon>
        <taxon>Paracoccaceae</taxon>
        <taxon>Paracoccus</taxon>
    </lineage>
</organism>
<sequence length="301" mass="32991">MHTSFLKYFDEVARQRSIRKAAQLLNVSSTSVNRKILNVEQRLGVSIFDRTPEGVELTAVGAILLEHCRTVLHDFERTKILIDDMRDLRTGHINICTIDSIAMGCLPRAMNEFGKSYPDISISVTTAQPEDAVQAVAGGAAEIGIAFTFSDHPGVRLLSEKSAPFGVILRPDHPLAGRTSVTIDDIAAYRLVRTIDARGGNSIIDQAITTLVTPLSTHIFTNTLFLAKQMILGGHGIGLYTKIGFYDDIEDGRLRFVPLIQEMLANIRVGIFVSTSSPIDPAKHLMCNALAREMAGMRLDS</sequence>
<dbReference type="InterPro" id="IPR000847">
    <property type="entry name" value="LysR_HTH_N"/>
</dbReference>
<evidence type="ECO:0000313" key="9">
    <source>
        <dbReference type="Proteomes" id="UP000273626"/>
    </source>
</evidence>
<dbReference type="InterPro" id="IPR050950">
    <property type="entry name" value="HTH-type_LysR_regulators"/>
</dbReference>
<dbReference type="KEGG" id="ppan:ESD82_20740"/>
<dbReference type="RefSeq" id="WP_024844225.1">
    <property type="nucleotide sequence ID" value="NZ_CP038203.1"/>
</dbReference>
<dbReference type="EMBL" id="RBLI01000001">
    <property type="protein sequence ID" value="RKS51030.1"/>
    <property type="molecule type" value="Genomic_DNA"/>
</dbReference>
<reference evidence="6 10" key="2">
    <citation type="submission" date="2019-01" db="EMBL/GenBank/DDBJ databases">
        <title>Complete Genome Sequence and Annotation of the Paracoccus pantotrophus type strain DSM 2944.</title>
        <authorList>
            <person name="Bockwoldt J.A."/>
            <person name="Zimmermann M."/>
            <person name="Tiso T."/>
            <person name="Blank L.M."/>
        </authorList>
    </citation>
    <scope>NUCLEOTIDE SEQUENCE [LARGE SCALE GENOMIC DNA]</scope>
    <source>
        <strain evidence="6 10">DSM 2944</strain>
    </source>
</reference>
<reference evidence="8 9" key="1">
    <citation type="submission" date="2018-10" db="EMBL/GenBank/DDBJ databases">
        <title>Genomic Encyclopedia of Archaeal and Bacterial Type Strains, Phase II (KMG-II): from individual species to whole genera.</title>
        <authorList>
            <person name="Goeker M."/>
        </authorList>
    </citation>
    <scope>NUCLEOTIDE SEQUENCE [LARGE SCALE GENOMIC DNA]</scope>
    <source>
        <strain evidence="9">ATCC 35512 / DSM 2944 / CIP 106514 / LMD 82.5 / NBRC 102493 / NCCB 82005 / GB17</strain>
        <strain evidence="8">DSM 2944</strain>
    </source>
</reference>
<reference evidence="7 11" key="3">
    <citation type="submission" date="2020-07" db="EMBL/GenBank/DDBJ databases">
        <title>The complete genome of Paracoccus pantotrophus ACCC 10489.</title>
        <authorList>
            <person name="Si Y."/>
        </authorList>
    </citation>
    <scope>NUCLEOTIDE SEQUENCE [LARGE SCALE GENOMIC DNA]</scope>
    <source>
        <strain evidence="7 11">ACCC10489</strain>
    </source>
</reference>
<dbReference type="GO" id="GO:0003700">
    <property type="term" value="F:DNA-binding transcription factor activity"/>
    <property type="evidence" value="ECO:0007669"/>
    <property type="project" value="InterPro"/>
</dbReference>
<evidence type="ECO:0000259" key="5">
    <source>
        <dbReference type="PROSITE" id="PS50931"/>
    </source>
</evidence>
<dbReference type="PROSITE" id="PS50931">
    <property type="entry name" value="HTH_LYSR"/>
    <property type="match status" value="1"/>
</dbReference>
<evidence type="ECO:0000256" key="4">
    <source>
        <dbReference type="ARBA" id="ARBA00023163"/>
    </source>
</evidence>
<dbReference type="GO" id="GO:0005829">
    <property type="term" value="C:cytosol"/>
    <property type="evidence" value="ECO:0007669"/>
    <property type="project" value="TreeGrafter"/>
</dbReference>
<evidence type="ECO:0000313" key="10">
    <source>
        <dbReference type="Proteomes" id="UP000326453"/>
    </source>
</evidence>
<dbReference type="EMBL" id="CP044426">
    <property type="protein sequence ID" value="QFG38446.1"/>
    <property type="molecule type" value="Genomic_DNA"/>
</dbReference>
<dbReference type="Proteomes" id="UP000509322">
    <property type="component" value="Chromosome 2"/>
</dbReference>
<dbReference type="Pfam" id="PF03466">
    <property type="entry name" value="LysR_substrate"/>
    <property type="match status" value="1"/>
</dbReference>
<dbReference type="GO" id="GO:0003677">
    <property type="term" value="F:DNA binding"/>
    <property type="evidence" value="ECO:0007669"/>
    <property type="project" value="UniProtKB-KW"/>
</dbReference>
<keyword evidence="9" id="KW-1185">Reference proteome</keyword>
<proteinExistence type="inferred from homology"/>
<dbReference type="Proteomes" id="UP000326453">
    <property type="component" value="Chromosome 1"/>
</dbReference>
<feature type="domain" description="HTH lysR-type" evidence="5">
    <location>
        <begin position="1"/>
        <end position="58"/>
    </location>
</feature>
<dbReference type="AlphaFoldDB" id="A0A1I5GVX7"/>
<dbReference type="InterPro" id="IPR036390">
    <property type="entry name" value="WH_DNA-bd_sf"/>
</dbReference>
<protein>
    <submittedName>
        <fullName evidence="8">DNA-binding transcriptional LysR family regulator</fullName>
    </submittedName>
    <submittedName>
        <fullName evidence="7">LysR family transcriptional regulator</fullName>
    </submittedName>
</protein>
<keyword evidence="4" id="KW-0804">Transcription</keyword>
<dbReference type="GeneID" id="51373027"/>
<dbReference type="Gene3D" id="3.40.190.10">
    <property type="entry name" value="Periplasmic binding protein-like II"/>
    <property type="match status" value="2"/>
</dbReference>
<dbReference type="SUPFAM" id="SSF46785">
    <property type="entry name" value="Winged helix' DNA-binding domain"/>
    <property type="match status" value="1"/>
</dbReference>
<evidence type="ECO:0000313" key="7">
    <source>
        <dbReference type="EMBL" id="QLH15999.1"/>
    </source>
</evidence>
<dbReference type="Pfam" id="PF00126">
    <property type="entry name" value="HTH_1"/>
    <property type="match status" value="1"/>
</dbReference>
<keyword evidence="2" id="KW-0805">Transcription regulation</keyword>
<dbReference type="InterPro" id="IPR036388">
    <property type="entry name" value="WH-like_DNA-bd_sf"/>
</dbReference>